<proteinExistence type="evidence at protein level"/>
<comment type="function">
    <text evidence="12">Required for the export of mRNAs containing poly(A) tails from the nucleus into the cytoplasm. May be involved in the terminal step of the mRNA transport through the nuclear pore complex (NPC).</text>
</comment>
<evidence type="ECO:0000256" key="16">
    <source>
        <dbReference type="ARBA" id="ARBA00031503"/>
    </source>
</evidence>
<dbReference type="SMR" id="A0A804HJY9"/>
<reference evidence="19 20" key="3">
    <citation type="journal article" date="2004" name="Nature">
        <title>Finishing the euchromatic sequence of the human genome.</title>
        <authorList>
            <consortium name="International Human Genome Sequencing Consortium"/>
        </authorList>
    </citation>
    <scope>NUCLEOTIDE SEQUENCE [LARGE SCALE GENOMIC DNA]</scope>
</reference>
<sequence>MPSEGRCWETLKALRSSDKGRLCYYRDWLLRREDVLEECMSLPKLSSYSGWVVEHVLPHMQENQPLSETSPSSTSASALDQPSFVPKSPDASSAFSPASPATPNGTKGKDESQHTESMVLQSSRGIKVEGCVRMYELVHRMKGTEGLRLWQEEQERKVQALSEMASEQLKRFDEWKELKQHKEFQDLREVMEKSSREALGHQEKLKAEHRHRAKILNLKLREAEQQRVKQAEQERLRKEEGQIRLRALYALQEEMLQLSQQLDASEQHKALLKVDLAAFQTRGNQLCSLISGIIRASSESSYPTAESQAEAERALREMRDLLMNLGQEITRACEDKRRQDEEEAQVKLQEAQMQQGPEAHKEPPAPSQGPGGKQNEDLQVKVQDITMQWYQQLQDASMQCVLTFEGLTNSKDSQAKKIKMDLQKAATIPVSQISTIAGSKLKEIFDKIHSLLSGKPVQSGGRSVSVTLNPQGLDFVQYKLAEKFVKQGEEEVASHHEAAFPIAVVASGIWELHPRVGDLILAHLHKKCPYSVPFYPTFKEGMALEDYQRMLGYQVKDSKVEQQDNFLKRMSGMIRLYAAIIQLRWPYGNRQEVCGNALMKQYQVQFWKMLILIKEDYFPRIEAITSSGQMGSFIRLKQFLEKCLQHKDIPVPKGFLTSSFWRS</sequence>
<evidence type="ECO:0000256" key="17">
    <source>
        <dbReference type="SAM" id="Coils"/>
    </source>
</evidence>
<evidence type="ECO:0000256" key="18">
    <source>
        <dbReference type="SAM" id="MobiDB-lite"/>
    </source>
</evidence>
<reference evidence="19" key="5">
    <citation type="submission" date="2025-09" db="UniProtKB">
        <authorList>
            <consortium name="Ensembl"/>
        </authorList>
    </citation>
    <scope>IDENTIFICATION</scope>
</reference>
<dbReference type="Gene3D" id="1.25.40.510">
    <property type="entry name" value="GLE1-like"/>
    <property type="match status" value="2"/>
</dbReference>
<accession>A0A804HJY9</accession>
<dbReference type="GO" id="GO:0015031">
    <property type="term" value="P:protein transport"/>
    <property type="evidence" value="ECO:0007669"/>
    <property type="project" value="UniProtKB-KW"/>
</dbReference>
<dbReference type="EMBL" id="AL356481">
    <property type="status" value="NOT_ANNOTATED_CDS"/>
    <property type="molecule type" value="Genomic_DNA"/>
</dbReference>
<organism evidence="19 20">
    <name type="scientific">Homo sapiens</name>
    <name type="common">Human</name>
    <dbReference type="NCBI Taxonomy" id="9606"/>
    <lineage>
        <taxon>Eukaryota</taxon>
        <taxon>Metazoa</taxon>
        <taxon>Chordata</taxon>
        <taxon>Craniata</taxon>
        <taxon>Vertebrata</taxon>
        <taxon>Euteleostomi</taxon>
        <taxon>Mammalia</taxon>
        <taxon>Eutheria</taxon>
        <taxon>Euarchontoglires</taxon>
        <taxon>Primates</taxon>
        <taxon>Haplorrhini</taxon>
        <taxon>Catarrhini</taxon>
        <taxon>Hominidae</taxon>
        <taxon>Homo</taxon>
    </lineage>
</organism>
<evidence type="ECO:0000256" key="14">
    <source>
        <dbReference type="ARBA" id="ARBA00029983"/>
    </source>
</evidence>
<dbReference type="GO" id="GO:0005829">
    <property type="term" value="C:cytosol"/>
    <property type="evidence" value="ECO:0000314"/>
    <property type="project" value="HPA"/>
</dbReference>
<dbReference type="PANTHER" id="PTHR12960">
    <property type="entry name" value="GLE-1-RELATED"/>
    <property type="match status" value="1"/>
</dbReference>
<dbReference type="Pfam" id="PF07817">
    <property type="entry name" value="GLE1"/>
    <property type="match status" value="1"/>
</dbReference>
<evidence type="ECO:0000256" key="15">
    <source>
        <dbReference type="ARBA" id="ARBA00030897"/>
    </source>
</evidence>
<evidence type="ECO:0007829" key="21">
    <source>
        <dbReference type="PeptideAtlas" id="A0A804HJY9"/>
    </source>
</evidence>
<evidence type="ECO:0000256" key="1">
    <source>
        <dbReference type="ARBA" id="ARBA00004496"/>
    </source>
</evidence>
<keyword evidence="20" id="KW-1185">Reference proteome</keyword>
<dbReference type="GO" id="GO:0005730">
    <property type="term" value="C:nucleolus"/>
    <property type="evidence" value="ECO:0000314"/>
    <property type="project" value="HPA"/>
</dbReference>
<evidence type="ECO:0000256" key="3">
    <source>
        <dbReference type="ARBA" id="ARBA00011056"/>
    </source>
</evidence>
<dbReference type="AlphaFoldDB" id="A0A804HJY9"/>
<evidence type="ECO:0000256" key="7">
    <source>
        <dbReference type="ARBA" id="ARBA00022927"/>
    </source>
</evidence>
<dbReference type="EMBL" id="AL445287">
    <property type="status" value="NOT_ANNOTATED_CDS"/>
    <property type="molecule type" value="Genomic_DNA"/>
</dbReference>
<evidence type="ECO:0000256" key="8">
    <source>
        <dbReference type="ARBA" id="ARBA00023010"/>
    </source>
</evidence>
<feature type="coiled-coil region" evidence="17">
    <location>
        <begin position="206"/>
        <end position="268"/>
    </location>
</feature>
<evidence type="ECO:0000256" key="13">
    <source>
        <dbReference type="ARBA" id="ARBA00026227"/>
    </source>
</evidence>
<comment type="subcellular location">
    <subcellularLocation>
        <location evidence="1">Cytoplasm</location>
    </subcellularLocation>
    <subcellularLocation>
        <location evidence="2">Nucleus</location>
        <location evidence="2">Nuclear pore complex</location>
    </subcellularLocation>
</comment>
<dbReference type="InterPro" id="IPR012476">
    <property type="entry name" value="GLE1"/>
</dbReference>
<keyword evidence="8" id="KW-0811">Translocation</keyword>
<reference evidence="19 20" key="2">
    <citation type="journal article" date="2004" name="Nature">
        <title>DNA sequence and analysis of human chromosome 9.</title>
        <authorList>
            <person name="Humphray S.J."/>
            <person name="Oliver K."/>
            <person name="Hunt A.R."/>
            <person name="Plumb R.W."/>
            <person name="Loveland J.E."/>
            <person name="Howe K.L."/>
            <person name="Andrews T.D."/>
            <person name="Searle S."/>
            <person name="Hunt S.E."/>
            <person name="Scott C.E."/>
            <person name="Jones M.C."/>
            <person name="Ainscough R."/>
            <person name="Almeida J.P."/>
            <person name="Ambrose K.D."/>
            <person name="Ashwell R.I."/>
            <person name="Babbage A.K."/>
            <person name="Babbage S."/>
            <person name="Bagguley C.L."/>
            <person name="Bailey J."/>
            <person name="Banerjee R."/>
            <person name="Barker D.J."/>
            <person name="Barlow K.F."/>
            <person name="Bates K."/>
            <person name="Beasley H."/>
            <person name="Beasley O."/>
            <person name="Bird C.P."/>
            <person name="Bray-Allen S."/>
            <person name="Brown A.J."/>
            <person name="Brown J.Y."/>
            <person name="Burford D."/>
            <person name="Burrill W."/>
            <person name="Burton J."/>
            <person name="Carder C."/>
            <person name="Carter N.P."/>
            <person name="Chapman J.C."/>
            <person name="Chen Y."/>
            <person name="Clarke G."/>
            <person name="Clark S.Y."/>
            <person name="Clee C.M."/>
            <person name="Clegg S."/>
            <person name="Collier R.E."/>
            <person name="Corby N."/>
            <person name="Crosier M."/>
            <person name="Cummings A.T."/>
            <person name="Davies J."/>
            <person name="Dhami P."/>
            <person name="Dunn M."/>
            <person name="Dutta I."/>
            <person name="Dyer L.W."/>
            <person name="Earthrowl M.E."/>
            <person name="Faulkner L."/>
            <person name="Fleming C.J."/>
            <person name="Frankish A."/>
            <person name="Frankland J.A."/>
            <person name="French L."/>
            <person name="Fricker D.G."/>
            <person name="Garner P."/>
            <person name="Garnett J."/>
            <person name="Ghori J."/>
            <person name="Gilbert J.G."/>
            <person name="Glison C."/>
            <person name="Grafham D.V."/>
            <person name="Gribble S."/>
            <person name="Griffiths C."/>
            <person name="Griffiths-Jones S."/>
            <person name="Grocock R."/>
            <person name="Guy J."/>
            <person name="Hall R.E."/>
            <person name="Hammond S."/>
            <person name="Harley J.L."/>
            <person name="Harrison E.S."/>
            <person name="Hart E.A."/>
            <person name="Heath P.D."/>
            <person name="Henderson C.D."/>
            <person name="Hopkins B.L."/>
            <person name="Howard P.J."/>
            <person name="Howden P.J."/>
            <person name="Huckle E."/>
            <person name="Johnson C."/>
            <person name="Johnson D."/>
            <person name="Joy A.A."/>
            <person name="Kay M."/>
            <person name="Keenan S."/>
            <person name="Kershaw J.K."/>
            <person name="Kimberley A.M."/>
            <person name="King A."/>
            <person name="Knights A."/>
            <person name="Laird G.K."/>
            <person name="Langford C."/>
            <person name="Lawlor S."/>
            <person name="Leongamornlert D.A."/>
            <person name="Leversha M."/>
            <person name="Lloyd C."/>
            <person name="Lloyd D.M."/>
            <person name="Lovell J."/>
            <person name="Martin S."/>
            <person name="Mashreghi-Mohammadi M."/>
            <person name="Matthews L."/>
            <person name="McLaren S."/>
            <person name="McLay K.E."/>
            <person name="McMurray A."/>
            <person name="Milne S."/>
            <person name="Nickerson T."/>
            <person name="Nisbett J."/>
            <person name="Nordsiek G."/>
            <person name="Pearce A.V."/>
            <person name="Peck A.I."/>
            <person name="Porter K.M."/>
            <person name="Pandian R."/>
            <person name="Pelan S."/>
            <person name="Phillimore B."/>
            <person name="Povey S."/>
            <person name="Ramsey Y."/>
            <person name="Rand V."/>
            <person name="Scharfe M."/>
            <person name="Sehra H.K."/>
            <person name="Shownkeen R."/>
            <person name="Sims S.K."/>
            <person name="Skuce C.D."/>
            <person name="Smith M."/>
            <person name="Steward C.A."/>
            <person name="Swarbreck D."/>
            <person name="Sycamore N."/>
            <person name="Tester J."/>
            <person name="Thorpe A."/>
            <person name="Tracey A."/>
            <person name="Tromans A."/>
            <person name="Thomas D.W."/>
            <person name="Wall M."/>
            <person name="Wallis J.M."/>
            <person name="West A.P."/>
            <person name="Whitehead S.L."/>
            <person name="Willey D.L."/>
            <person name="Williams S.A."/>
            <person name="Wilming L."/>
            <person name="Wray P.W."/>
            <person name="Young L."/>
            <person name="Ashurst J.L."/>
            <person name="Coulson A."/>
            <person name="Blocker H."/>
            <person name="Durbin R."/>
            <person name="Sulston J.E."/>
            <person name="Hubbard T."/>
            <person name="Jackson M.J."/>
            <person name="Bentley D.R."/>
            <person name="Beck S."/>
            <person name="Rogers J."/>
            <person name="Dunham I."/>
        </authorList>
    </citation>
    <scope>NUCLEOTIDE SEQUENCE [LARGE SCALE GENOMIC DNA]</scope>
</reference>
<protein>
    <recommendedName>
        <fullName evidence="13">mRNA export factor GLE1</fullName>
    </recommendedName>
    <alternativeName>
        <fullName evidence="15">GLE1 RNA export mediator</fullName>
    </alternativeName>
    <alternativeName>
        <fullName evidence="16">GLE1-like protein</fullName>
    </alternativeName>
    <alternativeName>
        <fullName evidence="14">Nucleoporin GLE1</fullName>
    </alternativeName>
</protein>
<keyword evidence="6" id="KW-0509">mRNA transport</keyword>
<keyword evidence="9 17" id="KW-0175">Coiled coil</keyword>
<evidence type="ECO:0000256" key="9">
    <source>
        <dbReference type="ARBA" id="ARBA00023054"/>
    </source>
</evidence>
<reference evidence="19" key="4">
    <citation type="submission" date="2025-08" db="UniProtKB">
        <authorList>
            <consortium name="Ensembl"/>
        </authorList>
    </citation>
    <scope>IDENTIFICATION</scope>
</reference>
<dbReference type="InterPro" id="IPR038506">
    <property type="entry name" value="GLE1-like_sf"/>
</dbReference>
<dbReference type="FunFam" id="1.25.40.510:FF:000001">
    <property type="entry name" value="Nucleoporin GLE1 isoform 1"/>
    <property type="match status" value="1"/>
</dbReference>
<dbReference type="GeneTree" id="ENSGT00390000012903"/>
<dbReference type="Bgee" id="ENSG00000119392">
    <property type="expression patterns" value="Expressed in buccal mucosa cell and 184 other cell types or tissues"/>
</dbReference>
<comment type="similarity">
    <text evidence="3">Belongs to the GLE1 family.</text>
</comment>
<dbReference type="PANTHER" id="PTHR12960:SF0">
    <property type="entry name" value="MRNA EXPORT FACTOR GLE1"/>
    <property type="match status" value="1"/>
</dbReference>
<reference evidence="19 20" key="1">
    <citation type="journal article" date="2001" name="Nature">
        <title>Initial sequencing and analysis of the human genome.</title>
        <authorList>
            <consortium name="International Human Genome Sequencing Consortium"/>
            <person name="Lander E.S."/>
            <person name="Linton L.M."/>
            <person name="Birren B."/>
            <person name="Nusbaum C."/>
            <person name="Zody M.C."/>
            <person name="Baldwin J."/>
            <person name="Devon K."/>
            <person name="Dewar K."/>
            <person name="Doyle M."/>
            <person name="FitzHugh W."/>
            <person name="Funke R."/>
            <person name="Gage D."/>
            <person name="Harris K."/>
            <person name="Heaford A."/>
            <person name="Howland J."/>
            <person name="Kann L."/>
            <person name="Lehoczky J."/>
            <person name="LeVine R."/>
            <person name="McEwan P."/>
            <person name="McKernan K."/>
            <person name="Meldrim J."/>
            <person name="Mesirov J.P."/>
            <person name="Miranda C."/>
            <person name="Morris W."/>
            <person name="Naylor J."/>
            <person name="Raymond C."/>
            <person name="Rosetti M."/>
            <person name="Santos R."/>
            <person name="Sheridan A."/>
            <person name="Sougnez C."/>
            <person name="Stange-Thomann N."/>
            <person name="Stojanovic N."/>
            <person name="Subramanian A."/>
            <person name="Wyman D."/>
            <person name="Rogers J."/>
            <person name="Sulston J."/>
            <person name="Ainscough R."/>
            <person name="Beck S."/>
            <person name="Bentley D."/>
            <person name="Burton J."/>
            <person name="Clee C."/>
            <person name="Carter N."/>
            <person name="Coulson A."/>
            <person name="Deadman R."/>
            <person name="Deloukas P."/>
            <person name="Dunham A."/>
            <person name="Dunham I."/>
            <person name="Durbin R."/>
            <person name="French L."/>
            <person name="Grafham D."/>
            <person name="Gregory S."/>
            <person name="Hubbard T."/>
            <person name="Humphray S."/>
            <person name="Hunt A."/>
            <person name="Jones M."/>
            <person name="Lloyd C."/>
            <person name="McMurray A."/>
            <person name="Matthews L."/>
            <person name="Mercer S."/>
            <person name="Milne S."/>
            <person name="Mullikin J.C."/>
            <person name="Mungall A."/>
            <person name="Plumb R."/>
            <person name="Ross M."/>
            <person name="Shownkeen R."/>
            <person name="Sims S."/>
            <person name="Waterston R.H."/>
            <person name="Wilson R.K."/>
            <person name="Hillier L.W."/>
            <person name="McPherson J.D."/>
            <person name="Marra M.A."/>
            <person name="Mardis E.R."/>
            <person name="Fulton L.A."/>
            <person name="Chinwalla A.T."/>
            <person name="Pepin K.H."/>
            <person name="Gish W.R."/>
            <person name="Chissoe S.L."/>
            <person name="Wendl M.C."/>
            <person name="Delehaunty K.D."/>
            <person name="Miner T.L."/>
            <person name="Delehaunty A."/>
            <person name="Kramer J.B."/>
            <person name="Cook L.L."/>
            <person name="Fulton R.S."/>
            <person name="Johnson D.L."/>
            <person name="Minx P.J."/>
            <person name="Clifton S.W."/>
            <person name="Hawkins T."/>
            <person name="Branscomb E."/>
            <person name="Predki P."/>
            <person name="Richardson P."/>
            <person name="Wenning S."/>
            <person name="Slezak T."/>
            <person name="Doggett N."/>
            <person name="Cheng J.F."/>
            <person name="Olsen A."/>
            <person name="Lucas S."/>
            <person name="Elkin C."/>
            <person name="Uberbacher E."/>
            <person name="Frazier M."/>
            <person name="Gibbs R.A."/>
            <person name="Muzny D.M."/>
            <person name="Scherer S.E."/>
            <person name="Bouck J.B."/>
            <person name="Sodergren E.J."/>
            <person name="Worley K.C."/>
            <person name="Rives C.M."/>
            <person name="Gorrell J.H."/>
            <person name="Metzker M.L."/>
            <person name="Naylor S.L."/>
            <person name="Kucherlapati R.S."/>
            <person name="Nelson D.L."/>
            <person name="Weinstock G.M."/>
            <person name="Sakaki Y."/>
            <person name="Fujiyama A."/>
            <person name="Hattori M."/>
            <person name="Yada T."/>
            <person name="Toyoda A."/>
            <person name="Itoh T."/>
            <person name="Kawagoe C."/>
            <person name="Watanabe H."/>
            <person name="Totoki Y."/>
            <person name="Taylor T."/>
            <person name="Weissenbach J."/>
            <person name="Heilig R."/>
            <person name="Saurin W."/>
            <person name="Artiguenave F."/>
            <person name="Brottier P."/>
            <person name="Bruls T."/>
            <person name="Pelletier E."/>
            <person name="Robert C."/>
            <person name="Wincker P."/>
            <person name="Smith D.R."/>
            <person name="Doucette-Stamm L."/>
            <person name="Rubenfield M."/>
            <person name="Weinstock K."/>
            <person name="Lee H.M."/>
            <person name="Dubois J."/>
            <person name="Rosenthal A."/>
            <person name="Platzer M."/>
            <person name="Nyakatura G."/>
            <person name="Taudien S."/>
            <person name="Rump A."/>
            <person name="Yang H."/>
            <person name="Yu J."/>
            <person name="Wang J."/>
            <person name="Huang G."/>
            <person name="Gu J."/>
            <person name="Hood L."/>
            <person name="Rowen L."/>
            <person name="Madan A."/>
            <person name="Qin S."/>
            <person name="Davis R.W."/>
            <person name="Federspiel N.A."/>
            <person name="Abola A.P."/>
            <person name="Proctor M.J."/>
            <person name="Myers R.M."/>
            <person name="Schmutz J."/>
            <person name="Dickson M."/>
            <person name="Grimwood J."/>
            <person name="Cox D.R."/>
            <person name="Olson M.V."/>
            <person name="Kaul R."/>
            <person name="Raymond C."/>
            <person name="Shimizu N."/>
            <person name="Kawasaki K."/>
            <person name="Minoshima S."/>
            <person name="Evans G.A."/>
            <person name="Athanasiou M."/>
            <person name="Schultz R."/>
            <person name="Roe B.A."/>
            <person name="Chen F."/>
            <person name="Pan H."/>
            <person name="Ramser J."/>
            <person name="Lehrach H."/>
            <person name="Reinhardt R."/>
            <person name="McCombie W.R."/>
            <person name="de la Bastide M."/>
            <person name="Dedhia N."/>
            <person name="Blocker H."/>
            <person name="Hornischer K."/>
            <person name="Nordsiek G."/>
            <person name="Agarwala R."/>
            <person name="Aravind L."/>
            <person name="Bailey J.A."/>
            <person name="Bateman A."/>
            <person name="Batzoglou S."/>
            <person name="Birney E."/>
            <person name="Bork P."/>
            <person name="Brown D.G."/>
            <person name="Burge C.B."/>
            <person name="Cerutti L."/>
            <person name="Chen H.C."/>
            <person name="Church D."/>
            <person name="Clamp M."/>
            <person name="Copley R.R."/>
            <person name="Doerks T."/>
            <person name="Eddy S.R."/>
            <person name="Eichler E.E."/>
            <person name="Furey T.S."/>
            <person name="Galagan J."/>
            <person name="Gilbert J.G."/>
            <person name="Harmon C."/>
            <person name="Hayashizaki Y."/>
            <person name="Haussler D."/>
            <person name="Hermjakob H."/>
            <person name="Hokamp K."/>
            <person name="Jang W."/>
            <person name="Johnson L.S."/>
            <person name="Jones T.A."/>
            <person name="Kasif S."/>
            <person name="Kaspryzk A."/>
            <person name="Kennedy S."/>
            <person name="Kent W.J."/>
            <person name="Kitts P."/>
            <person name="Koonin E.V."/>
            <person name="Korf I."/>
            <person name="Kulp D."/>
            <person name="Lancet D."/>
            <person name="Lowe T.M."/>
            <person name="McLysaght A."/>
            <person name="Mikkelsen T."/>
            <person name="Moran J.V."/>
            <person name="Mulder N."/>
            <person name="Pollara V.J."/>
            <person name="Ponting C.P."/>
            <person name="Schuler G."/>
            <person name="Schultz J."/>
            <person name="Slater G."/>
            <person name="Smit A.F."/>
            <person name="Stupka E."/>
            <person name="Szustakowski J."/>
            <person name="Thierry-Mieg D."/>
            <person name="Thierry-Mieg J."/>
            <person name="Wagner L."/>
            <person name="Wallis J."/>
            <person name="Wheeler R."/>
            <person name="Williams A."/>
            <person name="Wolf Y.I."/>
            <person name="Wolfe K.H."/>
            <person name="Yang S.P."/>
            <person name="Yeh R.F."/>
            <person name="Collins F."/>
            <person name="Guyer M.S."/>
            <person name="Peterson J."/>
            <person name="Felsenfeld A."/>
            <person name="Wetterstrand K.A."/>
            <person name="Patrinos A."/>
            <person name="Morgan M.J."/>
            <person name="de Jong P."/>
            <person name="Catanese J.J."/>
            <person name="Osoegawa K."/>
            <person name="Shizuya H."/>
            <person name="Choi S."/>
            <person name="Chen Y.J."/>
        </authorList>
    </citation>
    <scope>NUCLEOTIDE SEQUENCE [LARGE SCALE GENOMIC DNA]</scope>
</reference>
<dbReference type="Ensembl" id="ENST00000684314.1">
    <property type="protein sequence ID" value="ENSP00000507700.1"/>
    <property type="gene ID" value="ENSG00000119392.17"/>
</dbReference>
<keyword evidence="11" id="KW-0539">Nucleus</keyword>
<dbReference type="GO" id="GO:0005643">
    <property type="term" value="C:nuclear pore"/>
    <property type="evidence" value="ECO:0007669"/>
    <property type="project" value="UniProtKB-SubCell"/>
</dbReference>
<feature type="compositionally biased region" description="Low complexity" evidence="18">
    <location>
        <begin position="86"/>
        <end position="103"/>
    </location>
</feature>
<evidence type="ECO:0000313" key="19">
    <source>
        <dbReference type="Ensembl" id="ENSP00000507700.1"/>
    </source>
</evidence>
<dbReference type="Ensembl" id="ENST00000684314.1">
    <property type="protein sequence ID" value="ENSP00000507700.1"/>
    <property type="gene ID" value="ENSG00000119392.16"/>
</dbReference>
<evidence type="ECO:0000256" key="12">
    <source>
        <dbReference type="ARBA" id="ARBA00024680"/>
    </source>
</evidence>
<evidence type="ECO:0000313" key="20">
    <source>
        <dbReference type="Proteomes" id="UP000005640"/>
    </source>
</evidence>
<keyword evidence="5" id="KW-0963">Cytoplasm</keyword>
<evidence type="ECO:0000256" key="6">
    <source>
        <dbReference type="ARBA" id="ARBA00022816"/>
    </source>
</evidence>
<feature type="compositionally biased region" description="Low complexity" evidence="18">
    <location>
        <begin position="65"/>
        <end position="79"/>
    </location>
</feature>
<keyword evidence="7" id="KW-0653">Protein transport</keyword>
<dbReference type="OrthoDB" id="420884at2759"/>
<dbReference type="OpenTargets" id="ENSG00000119392"/>
<keyword evidence="10" id="KW-0906">Nuclear pore complex</keyword>
<dbReference type="Proteomes" id="UP000005640">
    <property type="component" value="Chromosome 9"/>
</dbReference>
<evidence type="ECO:0000256" key="11">
    <source>
        <dbReference type="ARBA" id="ARBA00023242"/>
    </source>
</evidence>
<feature type="region of interest" description="Disordered" evidence="18">
    <location>
        <begin position="63"/>
        <end position="121"/>
    </location>
</feature>
<evidence type="ECO:0000256" key="5">
    <source>
        <dbReference type="ARBA" id="ARBA00022490"/>
    </source>
</evidence>
<name>A0A804HJY9_HUMAN</name>
<dbReference type="GO" id="GO:0031965">
    <property type="term" value="C:nuclear membrane"/>
    <property type="evidence" value="ECO:0000314"/>
    <property type="project" value="HPA"/>
</dbReference>
<feature type="region of interest" description="Disordered" evidence="18">
    <location>
        <begin position="332"/>
        <end position="375"/>
    </location>
</feature>
<gene>
    <name evidence="19" type="primary">GLE1</name>
</gene>
<dbReference type="GO" id="GO:0016973">
    <property type="term" value="P:poly(A)+ mRNA export from nucleus"/>
    <property type="evidence" value="ECO:0007669"/>
    <property type="project" value="InterPro"/>
</dbReference>
<dbReference type="HGNC" id="HGNC:4315">
    <property type="gene designation" value="GLE1"/>
</dbReference>
<keyword evidence="4" id="KW-0813">Transport</keyword>
<keyword evidence="21 22" id="KW-1267">Proteomics identification</keyword>
<evidence type="ECO:0000256" key="10">
    <source>
        <dbReference type="ARBA" id="ARBA00023132"/>
    </source>
</evidence>
<evidence type="ECO:0000256" key="4">
    <source>
        <dbReference type="ARBA" id="ARBA00022448"/>
    </source>
</evidence>
<evidence type="ECO:0007829" key="22">
    <source>
        <dbReference type="ProteomicsDB" id="A0A804HJY9"/>
    </source>
</evidence>
<evidence type="ECO:0000256" key="2">
    <source>
        <dbReference type="ARBA" id="ARBA00004567"/>
    </source>
</evidence>